<dbReference type="SUPFAM" id="SSF46785">
    <property type="entry name" value="Winged helix' DNA-binding domain"/>
    <property type="match status" value="1"/>
</dbReference>
<sequence>FLSNTVICKDEKGRLYADFYKVLVQNERFTPEEWRRTLTHLLMEFRIFQSELRQYILSSLEDIKYPQDVSLQLPPAREGNFLEALNLTLTLYEEYNIDRNFDRTGKVCVIVTPGSGVFDASRDLISLSKQRSLDLGVTVDLVCLGMQPLHAVPLFVCRDSKTGFQDESYIVPHWINHSFFRSSREACALKNGEPLSRINIKTRNAFAQRYPGRTEPRSHSYADFFAASSRPSPQSQSRCSCSEATNNNFGGGQVADTSDKRTHIKRICEIANAAAGKASTAASVAACASGTSAVKVALLPIEHSRYQDTTIPAPQQSRKCSLSVDERIPAGAHSISRQSSNGYAQSIVSDTYDADKPTSVPVGQSVSGDSFASTPSTRCWSIRRREERRQRKNTVESQTYGAVLCDILDPLYQSGMTFGTEWMSLYGHPGSGVHHQLNRYPVVNANSASRSSRVTSGKTCPSVAVSQEMLQQADPVARGLRGDDLLVRDRQHKLSSPVSGLQFQPNSIKAENWLFLQSQYVRAPLNSTVVSGNGGSNNTKSTLVAFKTFPFGINPHLFGLRRTAGQRRWAHFHAVAYRSHQNAFENSHCLLVLEGEKPCLKLSKVWHAYFDFCRHVLRTLLLQTFSPETPASTDSFFSSEMDSVMHFPRLKSLPPKQSASSRTAVDETDYNIRRKSIAKFSLPGTAAHLSFGALSRNNAAVVPSANQVSKIPSFVNDETWLSLREAVKAATLAIEDNIHQQQRQQQSSASSETAGTATHAATISSVSSTSGTMTTAATTSSSKEMPQRGIQKIIPSSYQVACMAAGISSLEHHQSLLREMLKPIGVDWKSLSTPALLPLTTDFFPEAASLRGECYMVHDYRVVPNTLQEYEWQELYDPRRLPGLFYAHRPLTAHQVLEEMVNQRINQGFQLCVEAVPASNSDSLGLPPHSPDRMDGGSTALPVLREPGFASAMKPLSVSTKLSLIPGRNSLLPSPGLHTEGTGTCSTELTTPTRRAGTAGIGAAGVAGGLRHRDPGTVDPGVITDSGAPSRTSIGLAGNAHHIPKIITTTPSPTNTAATSKNRNPEPSAGNPLTTPILPSTRGPPAPPSEAVIVRLSMGSLFQTLILQPDETITVTKYQARRNQKMDTFSVNYRYALQVPDSLTYYPLEVKFADRISSAFNWSYLDNLVCSRGINDSYGLVSALKFWRSRFMILPAYAATTKRLWESLKEGKASGKRVLCDIYEPPLVVHNYDRLCEKFMHFLESVNRIRRTVPAQKMKPFTPKRQMSVDEHFSEKSDPPRTRHDSASAGVSAHPGEGINAAGITIATSTNPALLSSARLQRLLGPLAPASSNLLTPPEPTSSTAASLLSESVVPDAVVVRGATETPPASLPQFVSHHHSSSGGSQSSLSSVSFLSNQSTAQTLLSTTSAHGRLMMAILDPETGIPFVTGTPAFPKHTFCSYDLVQWLQRRLADVASVNAAVAFAQSLLDAKLICHASGNPQHRFLFGFFFYTLLVEFVPVGNLSDLHEPPHATTRPHYSFSAKSSLGSQSSTNLPPPTSSARRSAANTDASPAVTPTGLLVMQILPFPKEFLPPTSHALSAFSLDFQKEWIEVLFIRPEPTLPTLSKSPALATPWFGDNPKSNAQRESFPPPPLRNLSLAEDGNMVSKAMLDGIFSTDSLNEVFGAGTNANVHVGTEGILRKRHTSIAQESSTQNNCSEWYCLLYDMNYNPTCGFSLELQWLVASGCRIADALLHIYRRASNMGFHFFPVPCYPFSYRGTRIVLDPLRIPIFVPCTLDNLADDTEPRAQDNAAFSGSPISPFAVAARLFPKTRCSSAMSALYEFQSLILSRFGFIPLAHFPPVVCTTAPSPKEGHCEPEEETPRPAGILSSQPGCGDSSNLPKGMSFTRRMYVHVSGGMFAMVPVYSHLRPLVWRRVSDCYGSIDVPHLRSGSSLCACGCDLSSARSYETSLGLEVPATVVSRSPGVGLIDKPVRIGDQPFSSDSSTNHQQHSLDPRTHCFEAQSEVGFFWTWNHMLPKKWRGQLTGDEAFQDGMLEDFRRFCSGADDRLASLLADYRARLLAASK</sequence>
<dbReference type="GO" id="GO:1990130">
    <property type="term" value="C:GATOR1 complex"/>
    <property type="evidence" value="ECO:0007669"/>
    <property type="project" value="TreeGrafter"/>
</dbReference>
<dbReference type="InterPro" id="IPR036388">
    <property type="entry name" value="WH-like_DNA-bd_sf"/>
</dbReference>
<dbReference type="PROSITE" id="PS50186">
    <property type="entry name" value="DEP"/>
    <property type="match status" value="1"/>
</dbReference>
<feature type="compositionally biased region" description="Polar residues" evidence="1">
    <location>
        <begin position="1522"/>
        <end position="1551"/>
    </location>
</feature>
<dbReference type="Gene3D" id="1.10.10.10">
    <property type="entry name" value="Winged helix-like DNA-binding domain superfamily/Winged helix DNA-binding domain"/>
    <property type="match status" value="1"/>
</dbReference>
<feature type="domain" description="DEP" evidence="2">
    <location>
        <begin position="1436"/>
        <end position="1496"/>
    </location>
</feature>
<feature type="region of interest" description="Disordered" evidence="1">
    <location>
        <begin position="1258"/>
        <end position="1296"/>
    </location>
</feature>
<proteinExistence type="predicted"/>
<feature type="region of interest" description="Disordered" evidence="1">
    <location>
        <begin position="1045"/>
        <end position="1088"/>
    </location>
</feature>
<feature type="compositionally biased region" description="Polar residues" evidence="1">
    <location>
        <begin position="981"/>
        <end position="992"/>
    </location>
</feature>
<dbReference type="InterPro" id="IPR000591">
    <property type="entry name" value="DEP_dom"/>
</dbReference>
<evidence type="ECO:0000259" key="2">
    <source>
        <dbReference type="PROSITE" id="PS50186"/>
    </source>
</evidence>
<dbReference type="SMART" id="SM00049">
    <property type="entry name" value="DEP"/>
    <property type="match status" value="1"/>
</dbReference>
<feature type="compositionally biased region" description="Low complexity" evidence="1">
    <location>
        <begin position="740"/>
        <end position="782"/>
    </location>
</feature>
<feature type="compositionally biased region" description="Basic and acidic residues" evidence="1">
    <location>
        <begin position="1853"/>
        <end position="1864"/>
    </location>
</feature>
<dbReference type="GO" id="GO:0005096">
    <property type="term" value="F:GTPase activator activity"/>
    <property type="evidence" value="ECO:0007669"/>
    <property type="project" value="InterPro"/>
</dbReference>
<feature type="region of interest" description="Disordered" evidence="1">
    <location>
        <begin position="354"/>
        <end position="377"/>
    </location>
</feature>
<feature type="region of interest" description="Disordered" evidence="1">
    <location>
        <begin position="1515"/>
        <end position="1553"/>
    </location>
</feature>
<dbReference type="InterPro" id="IPR027244">
    <property type="entry name" value="IML1"/>
</dbReference>
<feature type="region of interest" description="Disordered" evidence="1">
    <location>
        <begin position="973"/>
        <end position="992"/>
    </location>
</feature>
<reference evidence="3" key="1">
    <citation type="submission" date="2016-01" db="EMBL/GenBank/DDBJ databases">
        <title>Reference transcriptome for the parasite Schistocephalus solidus: insights into the molecular evolution of parasitism.</title>
        <authorList>
            <person name="Hebert F.O."/>
            <person name="Grambauer S."/>
            <person name="Barber I."/>
            <person name="Landry C.R."/>
            <person name="Aubin-Horth N."/>
        </authorList>
    </citation>
    <scope>NUCLEOTIDE SEQUENCE</scope>
</reference>
<dbReference type="PANTHER" id="PTHR13179:SF8">
    <property type="entry name" value="GATOR COMPLEX PROTEIN DEPDC5"/>
    <property type="match status" value="1"/>
</dbReference>
<dbReference type="GO" id="GO:0005765">
    <property type="term" value="C:lysosomal membrane"/>
    <property type="evidence" value="ECO:0007669"/>
    <property type="project" value="TreeGrafter"/>
</dbReference>
<dbReference type="InterPro" id="IPR048255">
    <property type="entry name" value="IML1_N"/>
</dbReference>
<dbReference type="EMBL" id="GEEE01001626">
    <property type="protein sequence ID" value="JAP61599.1"/>
    <property type="molecule type" value="Transcribed_RNA"/>
</dbReference>
<feature type="region of interest" description="Disordered" evidence="1">
    <location>
        <begin position="1852"/>
        <end position="1876"/>
    </location>
</feature>
<evidence type="ECO:0000313" key="3">
    <source>
        <dbReference type="EMBL" id="JAP61599.1"/>
    </source>
</evidence>
<dbReference type="GO" id="GO:0035556">
    <property type="term" value="P:intracellular signal transduction"/>
    <property type="evidence" value="ECO:0007669"/>
    <property type="project" value="InterPro"/>
</dbReference>
<protein>
    <submittedName>
        <fullName evidence="3">DEP domain-containing protein 5</fullName>
    </submittedName>
</protein>
<dbReference type="InterPro" id="IPR045838">
    <property type="entry name" value="DEPDC5_CTD"/>
</dbReference>
<dbReference type="Pfam" id="PF19418">
    <property type="entry name" value="DEPDC5_CTD"/>
    <property type="match status" value="2"/>
</dbReference>
<feature type="compositionally biased region" description="Low complexity" evidence="1">
    <location>
        <begin position="1045"/>
        <end position="1061"/>
    </location>
</feature>
<organism evidence="3">
    <name type="scientific">Schistocephalus solidus</name>
    <name type="common">Tapeworm</name>
    <dbReference type="NCBI Taxonomy" id="70667"/>
    <lineage>
        <taxon>Eukaryota</taxon>
        <taxon>Metazoa</taxon>
        <taxon>Spiralia</taxon>
        <taxon>Lophotrochozoa</taxon>
        <taxon>Platyhelminthes</taxon>
        <taxon>Cestoda</taxon>
        <taxon>Eucestoda</taxon>
        <taxon>Diphyllobothriidea</taxon>
        <taxon>Diphyllobothriidae</taxon>
        <taxon>Schistocephalus</taxon>
    </lineage>
</organism>
<feature type="compositionally biased region" description="Basic and acidic residues" evidence="1">
    <location>
        <begin position="1267"/>
        <end position="1286"/>
    </location>
</feature>
<name>A0A0V0J942_SCHSO</name>
<accession>A0A0V0J942</accession>
<dbReference type="InterPro" id="IPR036390">
    <property type="entry name" value="WH_DNA-bd_sf"/>
</dbReference>
<gene>
    <name evidence="3" type="primary">DEPD5</name>
    <name evidence="3" type="ORF">TR128126</name>
</gene>
<feature type="non-terminal residue" evidence="3">
    <location>
        <position position="1"/>
    </location>
</feature>
<dbReference type="Pfam" id="PF12257">
    <property type="entry name" value="IML1"/>
    <property type="match status" value="1"/>
</dbReference>
<evidence type="ECO:0000256" key="1">
    <source>
        <dbReference type="SAM" id="MobiDB-lite"/>
    </source>
</evidence>
<dbReference type="PANTHER" id="PTHR13179">
    <property type="entry name" value="DEP DOMAIN CONTAINING PROTEIN 5"/>
    <property type="match status" value="1"/>
</dbReference>
<dbReference type="GO" id="GO:0010508">
    <property type="term" value="P:positive regulation of autophagy"/>
    <property type="evidence" value="ECO:0007669"/>
    <property type="project" value="TreeGrafter"/>
</dbReference>
<feature type="compositionally biased region" description="Polar residues" evidence="1">
    <location>
        <begin position="361"/>
        <end position="377"/>
    </location>
</feature>
<feature type="region of interest" description="Disordered" evidence="1">
    <location>
        <begin position="739"/>
        <end position="788"/>
    </location>
</feature>
<dbReference type="GO" id="GO:1904262">
    <property type="term" value="P:negative regulation of TORC1 signaling"/>
    <property type="evidence" value="ECO:0007669"/>
    <property type="project" value="TreeGrafter"/>
</dbReference>
<dbReference type="GO" id="GO:0034198">
    <property type="term" value="P:cellular response to amino acid starvation"/>
    <property type="evidence" value="ECO:0007669"/>
    <property type="project" value="TreeGrafter"/>
</dbReference>